<protein>
    <submittedName>
        <fullName evidence="1">Uncharacterized protein</fullName>
    </submittedName>
</protein>
<proteinExistence type="predicted"/>
<dbReference type="AlphaFoldDB" id="A0A2H3JBR2"/>
<evidence type="ECO:0000313" key="1">
    <source>
        <dbReference type="EMBL" id="PCH37253.1"/>
    </source>
</evidence>
<evidence type="ECO:0000313" key="2">
    <source>
        <dbReference type="Proteomes" id="UP000218811"/>
    </source>
</evidence>
<name>A0A2H3JBR2_WOLCO</name>
<accession>A0A2H3JBR2</accession>
<dbReference type="Proteomes" id="UP000218811">
    <property type="component" value="Unassembled WGS sequence"/>
</dbReference>
<reference evidence="1 2" key="1">
    <citation type="journal article" date="2012" name="Science">
        <title>The Paleozoic origin of enzymatic lignin decomposition reconstructed from 31 fungal genomes.</title>
        <authorList>
            <person name="Floudas D."/>
            <person name="Binder M."/>
            <person name="Riley R."/>
            <person name="Barry K."/>
            <person name="Blanchette R.A."/>
            <person name="Henrissat B."/>
            <person name="Martinez A.T."/>
            <person name="Otillar R."/>
            <person name="Spatafora J.W."/>
            <person name="Yadav J.S."/>
            <person name="Aerts A."/>
            <person name="Benoit I."/>
            <person name="Boyd A."/>
            <person name="Carlson A."/>
            <person name="Copeland A."/>
            <person name="Coutinho P.M."/>
            <person name="de Vries R.P."/>
            <person name="Ferreira P."/>
            <person name="Findley K."/>
            <person name="Foster B."/>
            <person name="Gaskell J."/>
            <person name="Glotzer D."/>
            <person name="Gorecki P."/>
            <person name="Heitman J."/>
            <person name="Hesse C."/>
            <person name="Hori C."/>
            <person name="Igarashi K."/>
            <person name="Jurgens J.A."/>
            <person name="Kallen N."/>
            <person name="Kersten P."/>
            <person name="Kohler A."/>
            <person name="Kuees U."/>
            <person name="Kumar T.K.A."/>
            <person name="Kuo A."/>
            <person name="LaButti K."/>
            <person name="Larrondo L.F."/>
            <person name="Lindquist E."/>
            <person name="Ling A."/>
            <person name="Lombard V."/>
            <person name="Lucas S."/>
            <person name="Lundell T."/>
            <person name="Martin R."/>
            <person name="McLaughlin D.J."/>
            <person name="Morgenstern I."/>
            <person name="Morin E."/>
            <person name="Murat C."/>
            <person name="Nagy L.G."/>
            <person name="Nolan M."/>
            <person name="Ohm R.A."/>
            <person name="Patyshakuliyeva A."/>
            <person name="Rokas A."/>
            <person name="Ruiz-Duenas F.J."/>
            <person name="Sabat G."/>
            <person name="Salamov A."/>
            <person name="Samejima M."/>
            <person name="Schmutz J."/>
            <person name="Slot J.C."/>
            <person name="St John F."/>
            <person name="Stenlid J."/>
            <person name="Sun H."/>
            <person name="Sun S."/>
            <person name="Syed K."/>
            <person name="Tsang A."/>
            <person name="Wiebenga A."/>
            <person name="Young D."/>
            <person name="Pisabarro A."/>
            <person name="Eastwood D.C."/>
            <person name="Martin F."/>
            <person name="Cullen D."/>
            <person name="Grigoriev I.V."/>
            <person name="Hibbett D.S."/>
        </authorList>
    </citation>
    <scope>NUCLEOTIDE SEQUENCE [LARGE SCALE GENOMIC DNA]</scope>
    <source>
        <strain evidence="1 2">MD-104</strain>
    </source>
</reference>
<organism evidence="1 2">
    <name type="scientific">Wolfiporia cocos (strain MD-104)</name>
    <name type="common">Brown rot fungus</name>
    <dbReference type="NCBI Taxonomy" id="742152"/>
    <lineage>
        <taxon>Eukaryota</taxon>
        <taxon>Fungi</taxon>
        <taxon>Dikarya</taxon>
        <taxon>Basidiomycota</taxon>
        <taxon>Agaricomycotina</taxon>
        <taxon>Agaricomycetes</taxon>
        <taxon>Polyporales</taxon>
        <taxon>Phaeolaceae</taxon>
        <taxon>Wolfiporia</taxon>
    </lineage>
</organism>
<gene>
    <name evidence="1" type="ORF">WOLCODRAFT_29008</name>
</gene>
<keyword evidence="2" id="KW-1185">Reference proteome</keyword>
<dbReference type="EMBL" id="KB467920">
    <property type="protein sequence ID" value="PCH37253.1"/>
    <property type="molecule type" value="Genomic_DNA"/>
</dbReference>
<sequence length="130" mass="14512">MRPLNSLSGANPHSVQPLRVTDADLSRNVGLRDLSIEIIDRDIPAALLERAEIYGVIQRIISSTCPTVLEKITIYVWFNPSASGPSIMSHVLLALRRGVYPPDYPLAPERYTSLKSVELKFCFVDETSTR</sequence>